<evidence type="ECO:0000313" key="2">
    <source>
        <dbReference type="Proteomes" id="UP000324222"/>
    </source>
</evidence>
<evidence type="ECO:0000313" key="1">
    <source>
        <dbReference type="EMBL" id="MPC79293.1"/>
    </source>
</evidence>
<dbReference type="AlphaFoldDB" id="A0A5B7IAG7"/>
<reference evidence="1 2" key="1">
    <citation type="submission" date="2019-05" db="EMBL/GenBank/DDBJ databases">
        <title>Another draft genome of Portunus trituberculatus and its Hox gene families provides insights of decapod evolution.</title>
        <authorList>
            <person name="Jeong J.-H."/>
            <person name="Song I."/>
            <person name="Kim S."/>
            <person name="Choi T."/>
            <person name="Kim D."/>
            <person name="Ryu S."/>
            <person name="Kim W."/>
        </authorList>
    </citation>
    <scope>NUCLEOTIDE SEQUENCE [LARGE SCALE GENOMIC DNA]</scope>
    <source>
        <tissue evidence="1">Muscle</tissue>
    </source>
</reference>
<keyword evidence="2" id="KW-1185">Reference proteome</keyword>
<name>A0A5B7IAG7_PORTR</name>
<organism evidence="1 2">
    <name type="scientific">Portunus trituberculatus</name>
    <name type="common">Swimming crab</name>
    <name type="synonym">Neptunus trituberculatus</name>
    <dbReference type="NCBI Taxonomy" id="210409"/>
    <lineage>
        <taxon>Eukaryota</taxon>
        <taxon>Metazoa</taxon>
        <taxon>Ecdysozoa</taxon>
        <taxon>Arthropoda</taxon>
        <taxon>Crustacea</taxon>
        <taxon>Multicrustacea</taxon>
        <taxon>Malacostraca</taxon>
        <taxon>Eumalacostraca</taxon>
        <taxon>Eucarida</taxon>
        <taxon>Decapoda</taxon>
        <taxon>Pleocyemata</taxon>
        <taxon>Brachyura</taxon>
        <taxon>Eubrachyura</taxon>
        <taxon>Portunoidea</taxon>
        <taxon>Portunidae</taxon>
        <taxon>Portuninae</taxon>
        <taxon>Portunus</taxon>
    </lineage>
</organism>
<gene>
    <name evidence="1" type="ORF">E2C01_073810</name>
</gene>
<protein>
    <submittedName>
        <fullName evidence="1">Uncharacterized protein</fullName>
    </submittedName>
</protein>
<dbReference type="Proteomes" id="UP000324222">
    <property type="component" value="Unassembled WGS sequence"/>
</dbReference>
<proteinExistence type="predicted"/>
<accession>A0A5B7IAG7</accession>
<sequence length="76" mass="8155">MVQTAGRRRQAQHKAAGTAVWRAAGQQQVRAAEPHAAARCLLAASAGKNNCPSLRHLTLSNSYPARCNHSPPVMVR</sequence>
<dbReference type="EMBL" id="VSRR010050737">
    <property type="protein sequence ID" value="MPC79293.1"/>
    <property type="molecule type" value="Genomic_DNA"/>
</dbReference>
<comment type="caution">
    <text evidence="1">The sequence shown here is derived from an EMBL/GenBank/DDBJ whole genome shotgun (WGS) entry which is preliminary data.</text>
</comment>